<keyword evidence="9" id="KW-1185">Reference proteome</keyword>
<dbReference type="PANTHER" id="PTHR21089:SF1">
    <property type="entry name" value="BIFUNCTIONAL 3-DEHYDROQUINATE DEHYDRATASE_SHIKIMATE DEHYDROGENASE, CHLOROPLASTIC"/>
    <property type="match status" value="1"/>
</dbReference>
<feature type="domain" description="Quinate/shikimate 5-dehydrogenase/glutamyl-tRNA reductase" evidence="5">
    <location>
        <begin position="127"/>
        <end position="200"/>
    </location>
</feature>
<dbReference type="Proteomes" id="UP000256253">
    <property type="component" value="Unassembled WGS sequence"/>
</dbReference>
<feature type="domain" description="Shikimate dehydrogenase substrate binding N-terminal" evidence="6">
    <location>
        <begin position="15"/>
        <end position="97"/>
    </location>
</feature>
<gene>
    <name evidence="8" type="ORF">DFJ65_1998</name>
</gene>
<evidence type="ECO:0000256" key="3">
    <source>
        <dbReference type="ARBA" id="ARBA00023141"/>
    </source>
</evidence>
<evidence type="ECO:0000259" key="5">
    <source>
        <dbReference type="Pfam" id="PF01488"/>
    </source>
</evidence>
<feature type="domain" description="SDH C-terminal" evidence="7">
    <location>
        <begin position="253"/>
        <end position="281"/>
    </location>
</feature>
<dbReference type="Pfam" id="PF08501">
    <property type="entry name" value="Shikimate_dh_N"/>
    <property type="match status" value="1"/>
</dbReference>
<dbReference type="GO" id="GO:0019632">
    <property type="term" value="P:shikimate metabolic process"/>
    <property type="evidence" value="ECO:0007669"/>
    <property type="project" value="TreeGrafter"/>
</dbReference>
<dbReference type="CDD" id="cd01065">
    <property type="entry name" value="NAD_bind_Shikimate_DH"/>
    <property type="match status" value="1"/>
</dbReference>
<organism evidence="8 9">
    <name type="scientific">Calidifontibacter indicus</name>
    <dbReference type="NCBI Taxonomy" id="419650"/>
    <lineage>
        <taxon>Bacteria</taxon>
        <taxon>Bacillati</taxon>
        <taxon>Actinomycetota</taxon>
        <taxon>Actinomycetes</taxon>
        <taxon>Micrococcales</taxon>
        <taxon>Dermacoccaceae</taxon>
        <taxon>Calidifontibacter</taxon>
    </lineage>
</organism>
<reference evidence="8 9" key="1">
    <citation type="submission" date="2018-08" db="EMBL/GenBank/DDBJ databases">
        <title>Sequencing the genomes of 1000 actinobacteria strains.</title>
        <authorList>
            <person name="Klenk H.-P."/>
        </authorList>
    </citation>
    <scope>NUCLEOTIDE SEQUENCE [LARGE SCALE GENOMIC DNA]</scope>
    <source>
        <strain evidence="8 9">DSM 22967</strain>
    </source>
</reference>
<dbReference type="SUPFAM" id="SSF53223">
    <property type="entry name" value="Aminoacid dehydrogenase-like, N-terminal domain"/>
    <property type="match status" value="1"/>
</dbReference>
<dbReference type="InterPro" id="IPR022893">
    <property type="entry name" value="Shikimate_DH_fam"/>
</dbReference>
<dbReference type="GO" id="GO:0005829">
    <property type="term" value="C:cytosol"/>
    <property type="evidence" value="ECO:0007669"/>
    <property type="project" value="TreeGrafter"/>
</dbReference>
<evidence type="ECO:0000313" key="8">
    <source>
        <dbReference type="EMBL" id="REF30960.1"/>
    </source>
</evidence>
<dbReference type="InterPro" id="IPR046346">
    <property type="entry name" value="Aminoacid_DH-like_N_sf"/>
</dbReference>
<name>A0A3D9USJ4_9MICO</name>
<dbReference type="Pfam" id="PF18317">
    <property type="entry name" value="SDH_C"/>
    <property type="match status" value="1"/>
</dbReference>
<keyword evidence="3" id="KW-0028">Amino-acid biosynthesis</keyword>
<dbReference type="EC" id="1.1.1.25" evidence="2"/>
<dbReference type="AlphaFoldDB" id="A0A3D9USJ4"/>
<evidence type="ECO:0000256" key="2">
    <source>
        <dbReference type="ARBA" id="ARBA00012962"/>
    </source>
</evidence>
<dbReference type="InterPro" id="IPR013708">
    <property type="entry name" value="Shikimate_DH-bd_N"/>
</dbReference>
<keyword evidence="3" id="KW-0057">Aromatic amino acid biosynthesis</keyword>
<dbReference type="SUPFAM" id="SSF51735">
    <property type="entry name" value="NAD(P)-binding Rossmann-fold domains"/>
    <property type="match status" value="1"/>
</dbReference>
<dbReference type="EMBL" id="QTUA01000001">
    <property type="protein sequence ID" value="REF30960.1"/>
    <property type="molecule type" value="Genomic_DNA"/>
</dbReference>
<comment type="catalytic activity">
    <reaction evidence="4">
        <text>shikimate + NADP(+) = 3-dehydroshikimate + NADPH + H(+)</text>
        <dbReference type="Rhea" id="RHEA:17737"/>
        <dbReference type="ChEBI" id="CHEBI:15378"/>
        <dbReference type="ChEBI" id="CHEBI:16630"/>
        <dbReference type="ChEBI" id="CHEBI:36208"/>
        <dbReference type="ChEBI" id="CHEBI:57783"/>
        <dbReference type="ChEBI" id="CHEBI:58349"/>
        <dbReference type="EC" id="1.1.1.25"/>
    </reaction>
</comment>
<dbReference type="GO" id="GO:0004764">
    <property type="term" value="F:shikimate 3-dehydrogenase (NADP+) activity"/>
    <property type="evidence" value="ECO:0007669"/>
    <property type="project" value="UniProtKB-EC"/>
</dbReference>
<dbReference type="InterPro" id="IPR006151">
    <property type="entry name" value="Shikm_DH/Glu-tRNA_Rdtase"/>
</dbReference>
<accession>A0A3D9USJ4</accession>
<dbReference type="NCBIfam" id="NF001311">
    <property type="entry name" value="PRK00258.1-3"/>
    <property type="match status" value="1"/>
</dbReference>
<dbReference type="Gene3D" id="3.40.50.10860">
    <property type="entry name" value="Leucine Dehydrogenase, chain A, domain 1"/>
    <property type="match status" value="1"/>
</dbReference>
<comment type="pathway">
    <text evidence="1">Metabolic intermediate biosynthesis; chorismate biosynthesis; chorismate from D-erythrose 4-phosphate and phosphoenolpyruvate: step 4/7.</text>
</comment>
<sequence>MPTEPGQVLIRRAAVLGSPIEHSLSPTLHRAAYAALGLDGWQYDRFEVDEAALGDFVAQLGPEWAGLSLTMPLKEQALLLAHTCDPVALKTGAVNTLVAEDDGWHGYNTDVYGVGAALVDAGVGTSVSPTSALVLGSGATARSVLAALAGLGVVRVTFAVRKDARASTLAQANDHGIEARVVALADVDKVAHDFPLVISTLPHGAADAFAAEVLAGPPGRSPSGAIWMDVVYADWPTRFGVAAEHAGARPVSGLEMLIHQAVRQVELMTGQRPPLDVVQQAGHAATATDGA</sequence>
<dbReference type="GO" id="GO:0009073">
    <property type="term" value="P:aromatic amino acid family biosynthetic process"/>
    <property type="evidence" value="ECO:0007669"/>
    <property type="project" value="UniProtKB-KW"/>
</dbReference>
<dbReference type="InterPro" id="IPR036291">
    <property type="entry name" value="NAD(P)-bd_dom_sf"/>
</dbReference>
<dbReference type="UniPathway" id="UPA00053">
    <property type="reaction ID" value="UER00087"/>
</dbReference>
<evidence type="ECO:0000313" key="9">
    <source>
        <dbReference type="Proteomes" id="UP000256253"/>
    </source>
</evidence>
<dbReference type="GO" id="GO:0009423">
    <property type="term" value="P:chorismate biosynthetic process"/>
    <property type="evidence" value="ECO:0007669"/>
    <property type="project" value="UniProtKB-UniPathway"/>
</dbReference>
<dbReference type="Gene3D" id="3.40.50.720">
    <property type="entry name" value="NAD(P)-binding Rossmann-like Domain"/>
    <property type="match status" value="1"/>
</dbReference>
<evidence type="ECO:0000256" key="4">
    <source>
        <dbReference type="ARBA" id="ARBA00049442"/>
    </source>
</evidence>
<evidence type="ECO:0000256" key="1">
    <source>
        <dbReference type="ARBA" id="ARBA00004871"/>
    </source>
</evidence>
<dbReference type="GO" id="GO:0050661">
    <property type="term" value="F:NADP binding"/>
    <property type="evidence" value="ECO:0007669"/>
    <property type="project" value="TreeGrafter"/>
</dbReference>
<dbReference type="InterPro" id="IPR041121">
    <property type="entry name" value="SDH_C"/>
</dbReference>
<proteinExistence type="predicted"/>
<protein>
    <recommendedName>
        <fullName evidence="2">shikimate dehydrogenase (NADP(+))</fullName>
        <ecNumber evidence="2">1.1.1.25</ecNumber>
    </recommendedName>
</protein>
<comment type="caution">
    <text evidence="8">The sequence shown here is derived from an EMBL/GenBank/DDBJ whole genome shotgun (WGS) entry which is preliminary data.</text>
</comment>
<evidence type="ECO:0000259" key="7">
    <source>
        <dbReference type="Pfam" id="PF18317"/>
    </source>
</evidence>
<dbReference type="Pfam" id="PF01488">
    <property type="entry name" value="Shikimate_DH"/>
    <property type="match status" value="1"/>
</dbReference>
<dbReference type="PANTHER" id="PTHR21089">
    <property type="entry name" value="SHIKIMATE DEHYDROGENASE"/>
    <property type="match status" value="1"/>
</dbReference>
<evidence type="ECO:0000259" key="6">
    <source>
        <dbReference type="Pfam" id="PF08501"/>
    </source>
</evidence>